<dbReference type="InterPro" id="IPR013857">
    <property type="entry name" value="NADH-UbQ_OxRdtase-assoc_prot30"/>
</dbReference>
<feature type="region of interest" description="Disordered" evidence="1">
    <location>
        <begin position="578"/>
        <end position="600"/>
    </location>
</feature>
<dbReference type="OMA" id="GVERNAI"/>
<dbReference type="Gene3D" id="2.60.120.430">
    <property type="entry name" value="Galactose-binding lectin"/>
    <property type="match status" value="1"/>
</dbReference>
<dbReference type="PANTHER" id="PTHR15020:SF50">
    <property type="entry name" value="UPF0659 PROTEIN YMR090W"/>
    <property type="match status" value="1"/>
</dbReference>
<dbReference type="Gene3D" id="3.40.50.720">
    <property type="entry name" value="NAD(P)-binding Rossmann-like Domain"/>
    <property type="match status" value="2"/>
</dbReference>
<sequence length="617" mass="66368">MAASSWCCTLPAASVQTYSLRRSLADCGAPSASCAGSSSALFLRSFSNKRSEYFGGQVLKKSVSAGVSSAAKQACRKPVRLVAQAVTDRTSSEVAEKKGVFGGFFDWLKNLGTGGAPASETASTQDDMFTPKASILVVGATGKLGRLLVKELLDRSYEVIALVASEERAEEVFVKEGGMTMGRSGNGLLTAKVGTLDDVESLKETLKGVDAVVSAAGSRRGGSEEELTRGLAQLMRTFADLSEGREAQLREQAIFDFRGAPAGDNGAPQNGAALEDWTRLDDVIMGGISDSSFKQEGGRAIFQGTVRVEGGGFASHRAALPKTDLSGFDGISLRVKGDGKRYKLNMKSTVEAPEFTYQASFDTVRGQWVDVSIPFDRFRPVVRARVVEDGPKLDTSDIKTISVVLSRFEYDGFPNYVFTPGPFRLEIEHISAYKKPRPQFVLVSSAAVERSNRARTPEQRDRSIPIVKLNPGDILTWKLVSEDILKASGLAYAIVRPCGLTEEDQDTPFELEVAQGDAITGKVSRAEAARVVAATLDSADTVYTTFEVRRDALTKGFDTTDWVGLFRRLRPDVLPGIVAFTPPPKPTEDKEDPDAKKAAEVAKALKQQVEGAKAAVS</sequence>
<dbReference type="Pfam" id="PF13460">
    <property type="entry name" value="NAD_binding_10"/>
    <property type="match status" value="2"/>
</dbReference>
<keyword evidence="5" id="KW-1185">Reference proteome</keyword>
<dbReference type="Pfam" id="PF08547">
    <property type="entry name" value="CIA30"/>
    <property type="match status" value="1"/>
</dbReference>
<name>A0A1Y1HT58_KLENI</name>
<evidence type="ECO:0000313" key="5">
    <source>
        <dbReference type="Proteomes" id="UP000054558"/>
    </source>
</evidence>
<dbReference type="AlphaFoldDB" id="A0A1Y1HT58"/>
<dbReference type="InterPro" id="IPR036291">
    <property type="entry name" value="NAD(P)-bd_dom_sf"/>
</dbReference>
<dbReference type="SUPFAM" id="SSF51735">
    <property type="entry name" value="NAD(P)-binding Rossmann-fold domains"/>
    <property type="match status" value="1"/>
</dbReference>
<dbReference type="SUPFAM" id="SSF49785">
    <property type="entry name" value="Galactose-binding domain-like"/>
    <property type="match status" value="1"/>
</dbReference>
<accession>A0A1Y1HT58</accession>
<gene>
    <name evidence="4" type="ORF">KFL_000530070</name>
</gene>
<dbReference type="InterPro" id="IPR016040">
    <property type="entry name" value="NAD(P)-bd_dom"/>
</dbReference>
<dbReference type="PANTHER" id="PTHR15020">
    <property type="entry name" value="FLAVIN REDUCTASE-RELATED"/>
    <property type="match status" value="1"/>
</dbReference>
<dbReference type="InterPro" id="IPR008979">
    <property type="entry name" value="Galactose-bd-like_sf"/>
</dbReference>
<evidence type="ECO:0008006" key="6">
    <source>
        <dbReference type="Google" id="ProtNLM"/>
    </source>
</evidence>
<protein>
    <recommendedName>
        <fullName evidence="6">NADH:ubiquinone oxidoreductase intermediate-associated protein 30 domain-containing protein</fullName>
    </recommendedName>
</protein>
<dbReference type="EMBL" id="DF237002">
    <property type="protein sequence ID" value="GAQ80379.1"/>
    <property type="molecule type" value="Genomic_DNA"/>
</dbReference>
<evidence type="ECO:0000256" key="1">
    <source>
        <dbReference type="SAM" id="MobiDB-lite"/>
    </source>
</evidence>
<reference evidence="4 5" key="1">
    <citation type="journal article" date="2014" name="Nat. Commun.">
        <title>Klebsormidium flaccidum genome reveals primary factors for plant terrestrial adaptation.</title>
        <authorList>
            <person name="Hori K."/>
            <person name="Maruyama F."/>
            <person name="Fujisawa T."/>
            <person name="Togashi T."/>
            <person name="Yamamoto N."/>
            <person name="Seo M."/>
            <person name="Sato S."/>
            <person name="Yamada T."/>
            <person name="Mori H."/>
            <person name="Tajima N."/>
            <person name="Moriyama T."/>
            <person name="Ikeuchi M."/>
            <person name="Watanabe M."/>
            <person name="Wada H."/>
            <person name="Kobayashi K."/>
            <person name="Saito M."/>
            <person name="Masuda T."/>
            <person name="Sasaki-Sekimoto Y."/>
            <person name="Mashiguchi K."/>
            <person name="Awai K."/>
            <person name="Shimojima M."/>
            <person name="Masuda S."/>
            <person name="Iwai M."/>
            <person name="Nobusawa T."/>
            <person name="Narise T."/>
            <person name="Kondo S."/>
            <person name="Saito H."/>
            <person name="Sato R."/>
            <person name="Murakawa M."/>
            <person name="Ihara Y."/>
            <person name="Oshima-Yamada Y."/>
            <person name="Ohtaka K."/>
            <person name="Satoh M."/>
            <person name="Sonobe K."/>
            <person name="Ishii M."/>
            <person name="Ohtani R."/>
            <person name="Kanamori-Sato M."/>
            <person name="Honoki R."/>
            <person name="Miyazaki D."/>
            <person name="Mochizuki H."/>
            <person name="Umetsu J."/>
            <person name="Higashi K."/>
            <person name="Shibata D."/>
            <person name="Kamiya Y."/>
            <person name="Sato N."/>
            <person name="Nakamura Y."/>
            <person name="Tabata S."/>
            <person name="Ida S."/>
            <person name="Kurokawa K."/>
            <person name="Ohta H."/>
        </authorList>
    </citation>
    <scope>NUCLEOTIDE SEQUENCE [LARGE SCALE GENOMIC DNA]</scope>
    <source>
        <strain evidence="4 5">NIES-2285</strain>
    </source>
</reference>
<evidence type="ECO:0000313" key="4">
    <source>
        <dbReference type="EMBL" id="GAQ80379.1"/>
    </source>
</evidence>
<proteinExistence type="predicted"/>
<feature type="domain" description="NAD(P)-binding" evidence="3">
    <location>
        <begin position="139"/>
        <end position="236"/>
    </location>
</feature>
<dbReference type="OrthoDB" id="426386at2759"/>
<dbReference type="Proteomes" id="UP000054558">
    <property type="component" value="Unassembled WGS sequence"/>
</dbReference>
<feature type="domain" description="NAD(P)-binding" evidence="3">
    <location>
        <begin position="439"/>
        <end position="538"/>
    </location>
</feature>
<feature type="domain" description="NADH:ubiquinone oxidoreductase intermediate-associated protein 30" evidence="2">
    <location>
        <begin position="273"/>
        <end position="427"/>
    </location>
</feature>
<dbReference type="STRING" id="105231.A0A1Y1HT58"/>
<evidence type="ECO:0000259" key="3">
    <source>
        <dbReference type="Pfam" id="PF13460"/>
    </source>
</evidence>
<evidence type="ECO:0000259" key="2">
    <source>
        <dbReference type="Pfam" id="PF08547"/>
    </source>
</evidence>
<organism evidence="4 5">
    <name type="scientific">Klebsormidium nitens</name>
    <name type="common">Green alga</name>
    <name type="synonym">Ulothrix nitens</name>
    <dbReference type="NCBI Taxonomy" id="105231"/>
    <lineage>
        <taxon>Eukaryota</taxon>
        <taxon>Viridiplantae</taxon>
        <taxon>Streptophyta</taxon>
        <taxon>Klebsormidiophyceae</taxon>
        <taxon>Klebsormidiales</taxon>
        <taxon>Klebsormidiaceae</taxon>
        <taxon>Klebsormidium</taxon>
    </lineage>
</organism>